<dbReference type="RefSeq" id="WP_044141663.1">
    <property type="nucleotide sequence ID" value="NZ_CP027116.1"/>
</dbReference>
<reference evidence="1 4" key="2">
    <citation type="submission" date="2018-02" db="EMBL/GenBank/DDBJ databases">
        <title>The complete genome of two Bacillus pumilus strains from Cuatro Cienegas, Coahuila, Mexico.</title>
        <authorList>
            <person name="Zarza E."/>
            <person name="Alcaraz L.D."/>
            <person name="Aguilar-Salinas B."/>
            <person name="Islas A."/>
            <person name="Olmedo-Alvarez G."/>
        </authorList>
    </citation>
    <scope>NUCLEOTIDE SEQUENCE [LARGE SCALE GENOMIC DNA]</scope>
    <source>
        <strain evidence="1 4">145</strain>
    </source>
</reference>
<accession>A0AAD0HMZ6</accession>
<evidence type="ECO:0000313" key="4">
    <source>
        <dbReference type="Proteomes" id="UP000264960"/>
    </source>
</evidence>
<dbReference type="AlphaFoldDB" id="A0AAD0HMZ6"/>
<protein>
    <submittedName>
        <fullName evidence="1">Uncharacterized protein</fullName>
    </submittedName>
</protein>
<reference evidence="2 3" key="1">
    <citation type="submission" date="2014-12" db="EMBL/GenBank/DDBJ databases">
        <title>Draft Genome Sequences of Five Spore-Forming Food Isolates of Bacillus pumilus.</title>
        <authorList>
            <person name="de Jong A."/>
            <person name="van Heel A.J."/>
            <person name="Montalban-Lopez M."/>
            <person name="Krawczyk A.O."/>
            <person name="Berendsen E.M."/>
            <person name="Wells-Bennik M."/>
            <person name="Kuipers O.P."/>
        </authorList>
    </citation>
    <scope>NUCLEOTIDE SEQUENCE [LARGE SCALE GENOMIC DNA]</scope>
    <source>
        <strain evidence="2 3">B4127</strain>
    </source>
</reference>
<gene>
    <name evidence="2" type="ORF">B4127_1451</name>
    <name evidence="1" type="ORF">C5695_10280</name>
</gene>
<name>A0AAD0HMZ6_BACPU</name>
<proteinExistence type="predicted"/>
<dbReference type="EMBL" id="CP027116">
    <property type="protein sequence ID" value="AVM24206.1"/>
    <property type="molecule type" value="Genomic_DNA"/>
</dbReference>
<dbReference type="EMBL" id="JXCL01000040">
    <property type="protein sequence ID" value="KIL12120.1"/>
    <property type="molecule type" value="Genomic_DNA"/>
</dbReference>
<dbReference type="Proteomes" id="UP000264960">
    <property type="component" value="Chromosome"/>
</dbReference>
<dbReference type="Proteomes" id="UP000031978">
    <property type="component" value="Unassembled WGS sequence"/>
</dbReference>
<organism evidence="1 4">
    <name type="scientific">Bacillus pumilus</name>
    <name type="common">Bacillus mesentericus</name>
    <dbReference type="NCBI Taxonomy" id="1408"/>
    <lineage>
        <taxon>Bacteria</taxon>
        <taxon>Bacillati</taxon>
        <taxon>Bacillota</taxon>
        <taxon>Bacilli</taxon>
        <taxon>Bacillales</taxon>
        <taxon>Bacillaceae</taxon>
        <taxon>Bacillus</taxon>
    </lineage>
</organism>
<sequence length="70" mass="8256">MDLKHFKKLTSNLSAFTAAEIDEFNYMTSDELNSYQRELENDTGNLSDWDHLRAFYTLKSIINSMESEER</sequence>
<evidence type="ECO:0000313" key="3">
    <source>
        <dbReference type="Proteomes" id="UP000031978"/>
    </source>
</evidence>
<evidence type="ECO:0000313" key="2">
    <source>
        <dbReference type="EMBL" id="KIL12120.1"/>
    </source>
</evidence>
<evidence type="ECO:0000313" key="1">
    <source>
        <dbReference type="EMBL" id="AVM24206.1"/>
    </source>
</evidence>